<protein>
    <recommendedName>
        <fullName evidence="3">Serine-threonine/tyrosine-protein kinase catalytic domain-containing protein</fullName>
    </recommendedName>
</protein>
<dbReference type="EMBL" id="RWGY01000002">
    <property type="protein sequence ID" value="TVU49263.1"/>
    <property type="molecule type" value="Genomic_DNA"/>
</dbReference>
<evidence type="ECO:0000313" key="4">
    <source>
        <dbReference type="EMBL" id="TVU49263.1"/>
    </source>
</evidence>
<evidence type="ECO:0000259" key="3">
    <source>
        <dbReference type="Pfam" id="PF07714"/>
    </source>
</evidence>
<dbReference type="OrthoDB" id="695391at2759"/>
<name>A0A5J9WMC7_9POAL</name>
<organism evidence="4 5">
    <name type="scientific">Eragrostis curvula</name>
    <name type="common">weeping love grass</name>
    <dbReference type="NCBI Taxonomy" id="38414"/>
    <lineage>
        <taxon>Eukaryota</taxon>
        <taxon>Viridiplantae</taxon>
        <taxon>Streptophyta</taxon>
        <taxon>Embryophyta</taxon>
        <taxon>Tracheophyta</taxon>
        <taxon>Spermatophyta</taxon>
        <taxon>Magnoliopsida</taxon>
        <taxon>Liliopsida</taxon>
        <taxon>Poales</taxon>
        <taxon>Poaceae</taxon>
        <taxon>PACMAD clade</taxon>
        <taxon>Chloridoideae</taxon>
        <taxon>Eragrostideae</taxon>
        <taxon>Eragrostidinae</taxon>
        <taxon>Eragrostis</taxon>
    </lineage>
</organism>
<dbReference type="GO" id="GO:0005886">
    <property type="term" value="C:plasma membrane"/>
    <property type="evidence" value="ECO:0007669"/>
    <property type="project" value="TreeGrafter"/>
</dbReference>
<evidence type="ECO:0000313" key="5">
    <source>
        <dbReference type="Proteomes" id="UP000324897"/>
    </source>
</evidence>
<evidence type="ECO:0000256" key="1">
    <source>
        <dbReference type="ARBA" id="ARBA00022741"/>
    </source>
</evidence>
<keyword evidence="5" id="KW-1185">Reference proteome</keyword>
<dbReference type="Proteomes" id="UP000324897">
    <property type="component" value="Chromosome 6"/>
</dbReference>
<dbReference type="GO" id="GO:0007166">
    <property type="term" value="P:cell surface receptor signaling pathway"/>
    <property type="evidence" value="ECO:0007669"/>
    <property type="project" value="InterPro"/>
</dbReference>
<dbReference type="InterPro" id="IPR045274">
    <property type="entry name" value="WAK-like"/>
</dbReference>
<accession>A0A5J9WMC7</accession>
<proteinExistence type="predicted"/>
<dbReference type="PANTHER" id="PTHR27005:SF431">
    <property type="entry name" value="PROTEIN KINASE DOMAIN-CONTAINING PROTEIN"/>
    <property type="match status" value="1"/>
</dbReference>
<dbReference type="SUPFAM" id="SSF56112">
    <property type="entry name" value="Protein kinase-like (PK-like)"/>
    <property type="match status" value="1"/>
</dbReference>
<dbReference type="PANTHER" id="PTHR27005">
    <property type="entry name" value="WALL-ASSOCIATED RECEPTOR KINASE-LIKE 21"/>
    <property type="match status" value="1"/>
</dbReference>
<dbReference type="Gene3D" id="1.10.510.10">
    <property type="entry name" value="Transferase(Phosphotransferase) domain 1"/>
    <property type="match status" value="1"/>
</dbReference>
<keyword evidence="2" id="KW-0067">ATP-binding</keyword>
<dbReference type="Pfam" id="PF07714">
    <property type="entry name" value="PK_Tyr_Ser-Thr"/>
    <property type="match status" value="1"/>
</dbReference>
<gene>
    <name evidence="4" type="ORF">EJB05_00565</name>
</gene>
<dbReference type="Gramene" id="TVU49263">
    <property type="protein sequence ID" value="TVU49263"/>
    <property type="gene ID" value="EJB05_00565"/>
</dbReference>
<dbReference type="GO" id="GO:0004674">
    <property type="term" value="F:protein serine/threonine kinase activity"/>
    <property type="evidence" value="ECO:0007669"/>
    <property type="project" value="TreeGrafter"/>
</dbReference>
<dbReference type="AlphaFoldDB" id="A0A5J9WMC7"/>
<keyword evidence="1" id="KW-0547">Nucleotide-binding</keyword>
<comment type="caution">
    <text evidence="4">The sequence shown here is derived from an EMBL/GenBank/DDBJ whole genome shotgun (WGS) entry which is preliminary data.</text>
</comment>
<dbReference type="InterPro" id="IPR001245">
    <property type="entry name" value="Ser-Thr/Tyr_kinase_cat_dom"/>
</dbReference>
<dbReference type="InterPro" id="IPR011009">
    <property type="entry name" value="Kinase-like_dom_sf"/>
</dbReference>
<evidence type="ECO:0000256" key="2">
    <source>
        <dbReference type="ARBA" id="ARBA00022840"/>
    </source>
</evidence>
<dbReference type="GO" id="GO:0005524">
    <property type="term" value="F:ATP binding"/>
    <property type="evidence" value="ECO:0007669"/>
    <property type="project" value="UniProtKB-KW"/>
</dbReference>
<reference evidence="4 5" key="1">
    <citation type="journal article" date="2019" name="Sci. Rep.">
        <title>A high-quality genome of Eragrostis curvula grass provides insights into Poaceae evolution and supports new strategies to enhance forage quality.</title>
        <authorList>
            <person name="Carballo J."/>
            <person name="Santos B.A.C.M."/>
            <person name="Zappacosta D."/>
            <person name="Garbus I."/>
            <person name="Selva J.P."/>
            <person name="Gallo C.A."/>
            <person name="Diaz A."/>
            <person name="Albertini E."/>
            <person name="Caccamo M."/>
            <person name="Echenique V."/>
        </authorList>
    </citation>
    <scope>NUCLEOTIDE SEQUENCE [LARGE SCALE GENOMIC DNA]</scope>
    <source>
        <strain evidence="5">cv. Victoria</strain>
        <tissue evidence="4">Leaf</tissue>
    </source>
</reference>
<sequence>MTTAPVLNLSSAPDVPACDHKDRFVERQPRTTAQSTRLIMVDLVKYYVVFPVLAAFEEEEWDGVISFLGDGWSNPSHGARGGFCLDGVIPRRWNLSMGCLPAGKHFERPCGRLTDKSDVFSFGVLLVELLTRKKPYVYRFVDDDGLVSHFVSLFTKGKLVDIIDPQVMEEEDGEIQEIATLAATCTKLKGEDRPTMREVEMTLDSLLVKKRKVPYNGTPTRNEGDETIPHYMSTVDQASRQYTMEEEMLLSASYPEYIDVEWPPAHRSRDVVAALQGKVV</sequence>
<feature type="domain" description="Serine-threonine/tyrosine-protein kinase catalytic" evidence="3">
    <location>
        <begin position="112"/>
        <end position="202"/>
    </location>
</feature>